<evidence type="ECO:0000256" key="1">
    <source>
        <dbReference type="ARBA" id="ARBA00004141"/>
    </source>
</evidence>
<evidence type="ECO:0000313" key="9">
    <source>
        <dbReference type="EMBL" id="KAK3174435.1"/>
    </source>
</evidence>
<organism evidence="9 10">
    <name type="scientific">Lepraria neglecta</name>
    <dbReference type="NCBI Taxonomy" id="209136"/>
    <lineage>
        <taxon>Eukaryota</taxon>
        <taxon>Fungi</taxon>
        <taxon>Dikarya</taxon>
        <taxon>Ascomycota</taxon>
        <taxon>Pezizomycotina</taxon>
        <taxon>Lecanoromycetes</taxon>
        <taxon>OSLEUM clade</taxon>
        <taxon>Lecanoromycetidae</taxon>
        <taxon>Lecanorales</taxon>
        <taxon>Lecanorineae</taxon>
        <taxon>Stereocaulaceae</taxon>
        <taxon>Lepraria</taxon>
    </lineage>
</organism>
<feature type="transmembrane region" description="Helical" evidence="7">
    <location>
        <begin position="25"/>
        <end position="46"/>
    </location>
</feature>
<dbReference type="EMBL" id="JASNWA010000006">
    <property type="protein sequence ID" value="KAK3174435.1"/>
    <property type="molecule type" value="Genomic_DNA"/>
</dbReference>
<evidence type="ECO:0000259" key="8">
    <source>
        <dbReference type="Pfam" id="PF20684"/>
    </source>
</evidence>
<comment type="similarity">
    <text evidence="5">Belongs to the SAT4 family.</text>
</comment>
<evidence type="ECO:0000256" key="3">
    <source>
        <dbReference type="ARBA" id="ARBA00022989"/>
    </source>
</evidence>
<feature type="domain" description="Rhodopsin" evidence="8">
    <location>
        <begin position="42"/>
        <end position="278"/>
    </location>
</feature>
<keyword evidence="2 7" id="KW-0812">Transmembrane</keyword>
<evidence type="ECO:0000256" key="5">
    <source>
        <dbReference type="ARBA" id="ARBA00038359"/>
    </source>
</evidence>
<keyword evidence="3 7" id="KW-1133">Transmembrane helix</keyword>
<feature type="region of interest" description="Disordered" evidence="6">
    <location>
        <begin position="278"/>
        <end position="302"/>
    </location>
</feature>
<dbReference type="PANTHER" id="PTHR33048:SF47">
    <property type="entry name" value="INTEGRAL MEMBRANE PROTEIN-RELATED"/>
    <property type="match status" value="1"/>
</dbReference>
<evidence type="ECO:0000313" key="10">
    <source>
        <dbReference type="Proteomes" id="UP001276659"/>
    </source>
</evidence>
<evidence type="ECO:0000256" key="6">
    <source>
        <dbReference type="SAM" id="MobiDB-lite"/>
    </source>
</evidence>
<dbReference type="PANTHER" id="PTHR33048">
    <property type="entry name" value="PTH11-LIKE INTEGRAL MEMBRANE PROTEIN (AFU_ORTHOLOGUE AFUA_5G11245)"/>
    <property type="match status" value="1"/>
</dbReference>
<sequence length="418" mass="46710">MSIYQTPQFQGFTKEELAQTEAHSIYASIAIVTVIATVGVILRFISRNKSKTRLGYDDYTILLALTFLYGLNVTVILDTALYGLGRHLPAVDFIQLPNFQKTGLANFILYFTTSAAIKASLLFLYYRYFGISKPFRLALYISAGIIFCWYMSVFFATIFQCIPVAAFWDRTIKNPKCMDLVAFSVGSGVTNLLTDVMILCLPMPMVWFLHTNRTQKLILTGIFLLGFFVCAGSIVRIVQLNQINGFDVTWELRNVFIWTSVEPSIGILSACLPTMRKPETPPERSLPLQIPPHPKHPPSTTKLTSLGPLFRTFLNLSSRTAITTKTGSGAKKSVITASESTQSPVLPRQDWRFRKLDEEAALEGQGFVPKSPVVGNKSWDGAGGHGMRTYEMGSLGSLEKKPLPKSPPNAKRVRRERW</sequence>
<feature type="transmembrane region" description="Helical" evidence="7">
    <location>
        <begin position="137"/>
        <end position="168"/>
    </location>
</feature>
<feature type="transmembrane region" description="Helical" evidence="7">
    <location>
        <begin position="217"/>
        <end position="235"/>
    </location>
</feature>
<comment type="subcellular location">
    <subcellularLocation>
        <location evidence="1">Membrane</location>
        <topology evidence="1">Multi-pass membrane protein</topology>
    </subcellularLocation>
</comment>
<gene>
    <name evidence="9" type="ORF">OEA41_001681</name>
</gene>
<feature type="region of interest" description="Disordered" evidence="6">
    <location>
        <begin position="373"/>
        <end position="418"/>
    </location>
</feature>
<name>A0AAE0DM44_9LECA</name>
<dbReference type="Proteomes" id="UP001276659">
    <property type="component" value="Unassembled WGS sequence"/>
</dbReference>
<evidence type="ECO:0000256" key="4">
    <source>
        <dbReference type="ARBA" id="ARBA00023136"/>
    </source>
</evidence>
<dbReference type="InterPro" id="IPR049326">
    <property type="entry name" value="Rhodopsin_dom_fungi"/>
</dbReference>
<feature type="transmembrane region" description="Helical" evidence="7">
    <location>
        <begin position="58"/>
        <end position="84"/>
    </location>
</feature>
<keyword evidence="4 7" id="KW-0472">Membrane</keyword>
<dbReference type="InterPro" id="IPR052337">
    <property type="entry name" value="SAT4-like"/>
</dbReference>
<dbReference type="AlphaFoldDB" id="A0AAE0DM44"/>
<dbReference type="GO" id="GO:0016020">
    <property type="term" value="C:membrane"/>
    <property type="evidence" value="ECO:0007669"/>
    <property type="project" value="UniProtKB-SubCell"/>
</dbReference>
<dbReference type="Pfam" id="PF20684">
    <property type="entry name" value="Fung_rhodopsin"/>
    <property type="match status" value="1"/>
</dbReference>
<reference evidence="9" key="1">
    <citation type="submission" date="2022-11" db="EMBL/GenBank/DDBJ databases">
        <title>Chromosomal genome sequence assembly and mating type (MAT) locus characterization of the leprose asexual lichenized fungus Lepraria neglecta (Nyl.) Erichsen.</title>
        <authorList>
            <person name="Allen J.L."/>
            <person name="Pfeffer B."/>
        </authorList>
    </citation>
    <scope>NUCLEOTIDE SEQUENCE</scope>
    <source>
        <strain evidence="9">Allen 5258</strain>
    </source>
</reference>
<protein>
    <recommendedName>
        <fullName evidence="8">Rhodopsin domain-containing protein</fullName>
    </recommendedName>
</protein>
<evidence type="ECO:0000256" key="2">
    <source>
        <dbReference type="ARBA" id="ARBA00022692"/>
    </source>
</evidence>
<accession>A0AAE0DM44</accession>
<feature type="transmembrane region" description="Helical" evidence="7">
    <location>
        <begin position="104"/>
        <end position="125"/>
    </location>
</feature>
<keyword evidence="10" id="KW-1185">Reference proteome</keyword>
<feature type="transmembrane region" description="Helical" evidence="7">
    <location>
        <begin position="188"/>
        <end position="210"/>
    </location>
</feature>
<proteinExistence type="inferred from homology"/>
<comment type="caution">
    <text evidence="9">The sequence shown here is derived from an EMBL/GenBank/DDBJ whole genome shotgun (WGS) entry which is preliminary data.</text>
</comment>
<evidence type="ECO:0000256" key="7">
    <source>
        <dbReference type="SAM" id="Phobius"/>
    </source>
</evidence>